<reference evidence="1 2" key="1">
    <citation type="submission" date="2023-08" db="EMBL/GenBank/DDBJ databases">
        <title>A Necator americanus chromosomal reference genome.</title>
        <authorList>
            <person name="Ilik V."/>
            <person name="Petrzelkova K.J."/>
            <person name="Pardy F."/>
            <person name="Fuh T."/>
            <person name="Niatou-Singa F.S."/>
            <person name="Gouil Q."/>
            <person name="Baker L."/>
            <person name="Ritchie M.E."/>
            <person name="Jex A.R."/>
            <person name="Gazzola D."/>
            <person name="Li H."/>
            <person name="Toshio Fujiwara R."/>
            <person name="Zhan B."/>
            <person name="Aroian R.V."/>
            <person name="Pafco B."/>
            <person name="Schwarz E.M."/>
        </authorList>
    </citation>
    <scope>NUCLEOTIDE SEQUENCE [LARGE SCALE GENOMIC DNA]</scope>
    <source>
        <strain evidence="1 2">Aroian</strain>
        <tissue evidence="1">Whole animal</tissue>
    </source>
</reference>
<evidence type="ECO:0000313" key="2">
    <source>
        <dbReference type="Proteomes" id="UP001303046"/>
    </source>
</evidence>
<keyword evidence="2" id="KW-1185">Reference proteome</keyword>
<dbReference type="EMBL" id="JAVFWL010000006">
    <property type="protein sequence ID" value="KAK6762289.1"/>
    <property type="molecule type" value="Genomic_DNA"/>
</dbReference>
<evidence type="ECO:0000313" key="1">
    <source>
        <dbReference type="EMBL" id="KAK6762289.1"/>
    </source>
</evidence>
<gene>
    <name evidence="1" type="primary">Necator_chrX.g23287</name>
    <name evidence="1" type="ORF">RB195_023124</name>
</gene>
<proteinExistence type="predicted"/>
<organism evidence="1 2">
    <name type="scientific">Necator americanus</name>
    <name type="common">Human hookworm</name>
    <dbReference type="NCBI Taxonomy" id="51031"/>
    <lineage>
        <taxon>Eukaryota</taxon>
        <taxon>Metazoa</taxon>
        <taxon>Ecdysozoa</taxon>
        <taxon>Nematoda</taxon>
        <taxon>Chromadorea</taxon>
        <taxon>Rhabditida</taxon>
        <taxon>Rhabditina</taxon>
        <taxon>Rhabditomorpha</taxon>
        <taxon>Strongyloidea</taxon>
        <taxon>Ancylostomatidae</taxon>
        <taxon>Bunostominae</taxon>
        <taxon>Necator</taxon>
    </lineage>
</organism>
<comment type="caution">
    <text evidence="1">The sequence shown here is derived from an EMBL/GenBank/DDBJ whole genome shotgun (WGS) entry which is preliminary data.</text>
</comment>
<dbReference type="Proteomes" id="UP001303046">
    <property type="component" value="Unassembled WGS sequence"/>
</dbReference>
<sequence length="180" mass="21027">MRRRWRHRHTSRLRFLVSHQCKILLDSLQSQLKEMASDSKNGLLFILEGLAGLLGGRTVLEAARWQQGRIVRDVEAESNTRRKKKKPNKTPFLVKVFRKSSCRSHMRSWISNVCIEVLRVGASRRLINVNQFFLYSFEENEVRETGLSLWKYIWVTNDEQTVAQAVALEATRWSVTVKIV</sequence>
<name>A0ABR1EHZ0_NECAM</name>
<protein>
    <submittedName>
        <fullName evidence="1">Uncharacterized protein</fullName>
    </submittedName>
</protein>
<accession>A0ABR1EHZ0</accession>